<dbReference type="OrthoDB" id="8051532at2759"/>
<dbReference type="Proteomes" id="UP000055024">
    <property type="component" value="Unassembled WGS sequence"/>
</dbReference>
<evidence type="ECO:0000313" key="2">
    <source>
        <dbReference type="Proteomes" id="UP000055024"/>
    </source>
</evidence>
<dbReference type="STRING" id="268475.A0A0V1GX43"/>
<evidence type="ECO:0000313" key="1">
    <source>
        <dbReference type="EMBL" id="KRZ02767.1"/>
    </source>
</evidence>
<proteinExistence type="predicted"/>
<organism evidence="1 2">
    <name type="scientific">Trichinella zimbabwensis</name>
    <dbReference type="NCBI Taxonomy" id="268475"/>
    <lineage>
        <taxon>Eukaryota</taxon>
        <taxon>Metazoa</taxon>
        <taxon>Ecdysozoa</taxon>
        <taxon>Nematoda</taxon>
        <taxon>Enoplea</taxon>
        <taxon>Dorylaimia</taxon>
        <taxon>Trichinellida</taxon>
        <taxon>Trichinellidae</taxon>
        <taxon>Trichinella</taxon>
    </lineage>
</organism>
<sequence>MTPPDWWRHCPTQDNPADLASRGCPLSKLAPGSLWNSGPRWLQLEESAWPKLKIGHGRTLETGVPRDAFVLREVVKIAGKAADWRFGSDHGTKHPPEPGTVWKDRGTVLFTRWYGPISQASNGLRPGNQVGAFAGVAGTRSGLMDFVHRGGDCWKRRYSNPSTCRSTGRQFRNGISPRVKTIRSYESYLAAFQLNQGVTTTKLLASDD</sequence>
<accession>A0A0V1GX43</accession>
<gene>
    <name evidence="1" type="ORF">T11_11063</name>
</gene>
<dbReference type="AlphaFoldDB" id="A0A0V1GX43"/>
<reference evidence="1 2" key="1">
    <citation type="submission" date="2015-01" db="EMBL/GenBank/DDBJ databases">
        <title>Evolution of Trichinella species and genotypes.</title>
        <authorList>
            <person name="Korhonen P.K."/>
            <person name="Edoardo P."/>
            <person name="Giuseppe L.R."/>
            <person name="Gasser R.B."/>
        </authorList>
    </citation>
    <scope>NUCLEOTIDE SEQUENCE [LARGE SCALE GENOMIC DNA]</scope>
    <source>
        <strain evidence="1">ISS1029</strain>
    </source>
</reference>
<comment type="caution">
    <text evidence="1">The sequence shown here is derived from an EMBL/GenBank/DDBJ whole genome shotgun (WGS) entry which is preliminary data.</text>
</comment>
<dbReference type="EMBL" id="JYDP01000216">
    <property type="protein sequence ID" value="KRZ02767.1"/>
    <property type="molecule type" value="Genomic_DNA"/>
</dbReference>
<protein>
    <submittedName>
        <fullName evidence="1">Uncharacterized protein</fullName>
    </submittedName>
</protein>
<name>A0A0V1GX43_9BILA</name>
<keyword evidence="2" id="KW-1185">Reference proteome</keyword>